<dbReference type="Proteomes" id="UP000265509">
    <property type="component" value="Unassembled WGS sequence"/>
</dbReference>
<dbReference type="AlphaFoldDB" id="A0A3L7DXD2"/>
<dbReference type="SUPFAM" id="SSF56112">
    <property type="entry name" value="Protein kinase-like (PK-like)"/>
    <property type="match status" value="1"/>
</dbReference>
<dbReference type="Gene3D" id="3.30.200.20">
    <property type="entry name" value="Phosphorylase Kinase, domain 1"/>
    <property type="match status" value="1"/>
</dbReference>
<dbReference type="InterPro" id="IPR002575">
    <property type="entry name" value="Aminoglycoside_PTrfase"/>
</dbReference>
<dbReference type="OrthoDB" id="9809275at2"/>
<gene>
    <name evidence="2" type="ORF">DWB85_13880</name>
</gene>
<reference evidence="2 3" key="1">
    <citation type="submission" date="2018-07" db="EMBL/GenBank/DDBJ databases">
        <title>Halioglobus sp. genome submission.</title>
        <authorList>
            <person name="Ye M.-Q."/>
            <person name="Du Z.-J."/>
        </authorList>
    </citation>
    <scope>NUCLEOTIDE SEQUENCE [LARGE SCALE GENOMIC DNA]</scope>
    <source>
        <strain evidence="2 3">U0301</strain>
    </source>
</reference>
<name>A0A3L7DXD2_9GAMM</name>
<dbReference type="InterPro" id="IPR011009">
    <property type="entry name" value="Kinase-like_dom_sf"/>
</dbReference>
<dbReference type="Pfam" id="PF01636">
    <property type="entry name" value="APH"/>
    <property type="match status" value="1"/>
</dbReference>
<dbReference type="GO" id="GO:0016740">
    <property type="term" value="F:transferase activity"/>
    <property type="evidence" value="ECO:0007669"/>
    <property type="project" value="UniProtKB-KW"/>
</dbReference>
<feature type="domain" description="Aminoglycoside phosphotransferase" evidence="1">
    <location>
        <begin position="94"/>
        <end position="312"/>
    </location>
</feature>
<accession>A0A3L7DXD2</accession>
<dbReference type="Gene3D" id="3.90.1200.10">
    <property type="match status" value="1"/>
</dbReference>
<evidence type="ECO:0000313" key="3">
    <source>
        <dbReference type="Proteomes" id="UP000265509"/>
    </source>
</evidence>
<keyword evidence="3" id="KW-1185">Reference proteome</keyword>
<comment type="caution">
    <text evidence="2">The sequence shown here is derived from an EMBL/GenBank/DDBJ whole genome shotgun (WGS) entry which is preliminary data.</text>
</comment>
<protein>
    <submittedName>
        <fullName evidence="2">Aminoglycoside phosphotransferase</fullName>
    </submittedName>
</protein>
<organism evidence="2 3">
    <name type="scientific">Seongchinamella sediminis</name>
    <dbReference type="NCBI Taxonomy" id="2283635"/>
    <lineage>
        <taxon>Bacteria</taxon>
        <taxon>Pseudomonadati</taxon>
        <taxon>Pseudomonadota</taxon>
        <taxon>Gammaproteobacteria</taxon>
        <taxon>Cellvibrionales</taxon>
        <taxon>Halieaceae</taxon>
        <taxon>Seongchinamella</taxon>
    </lineage>
</organism>
<evidence type="ECO:0000259" key="1">
    <source>
        <dbReference type="Pfam" id="PF01636"/>
    </source>
</evidence>
<proteinExistence type="predicted"/>
<dbReference type="EMBL" id="QRAN01000015">
    <property type="protein sequence ID" value="RLQ21170.1"/>
    <property type="molecule type" value="Genomic_DNA"/>
</dbReference>
<evidence type="ECO:0000313" key="2">
    <source>
        <dbReference type="EMBL" id="RLQ21170.1"/>
    </source>
</evidence>
<sequence>MLNSAHASARRSRPRVGCRRGFGAVLGVILIEGSSRKGRILKHRLALVRENLAGRAARSTSSVTRGTSLASRLPPADLLPWSLSVLGAEGQAELEPVAGDASARRYFRLRLNGRSYIAVDAPPESQKNAEFLKVRGLLAAAGISVPALCGADLSRGYLLLGDLGDRLLLQQLDASTANQPYGRAFEILLAMGSIDPGDPQWPRYDDALLSEELSRFPQWFVERLLGIPSPDDSIWRPLADVLKANALEQPTVLVHRDFHSRNLMPQPDGALALIDFQDAVVGPVTYDLVSLLRDCYIRWQPAQVEAWALSYLELLQQRGTLVDIDKSRFLRWFDLMGLQRHLKVLGTFARLNIRDDKPAYLDDLPLVISYVVEMLQKYRDDMVVIAAFDNWFAGEVMTVIRQQPWNSAP</sequence>
<keyword evidence="2" id="KW-0808">Transferase</keyword>